<evidence type="ECO:0000256" key="1">
    <source>
        <dbReference type="SAM" id="MobiDB-lite"/>
    </source>
</evidence>
<evidence type="ECO:0000313" key="2">
    <source>
        <dbReference type="EMBL" id="GBE89305.1"/>
    </source>
</evidence>
<comment type="caution">
    <text evidence="2">The sequence shown here is derived from an EMBL/GenBank/DDBJ whole genome shotgun (WGS) entry which is preliminary data.</text>
</comment>
<dbReference type="AlphaFoldDB" id="A0A401H4D8"/>
<dbReference type="RefSeq" id="XP_027620218.1">
    <property type="nucleotide sequence ID" value="XM_027764417.1"/>
</dbReference>
<reference evidence="2 3" key="1">
    <citation type="journal article" date="2018" name="Sci. Rep.">
        <title>Genome sequence of the cauliflower mushroom Sparassis crispa (Hanabiratake) and its association with beneficial usage.</title>
        <authorList>
            <person name="Kiyama R."/>
            <person name="Furutani Y."/>
            <person name="Kawaguchi K."/>
            <person name="Nakanishi T."/>
        </authorList>
    </citation>
    <scope>NUCLEOTIDE SEQUENCE [LARGE SCALE GENOMIC DNA]</scope>
</reference>
<feature type="compositionally biased region" description="Low complexity" evidence="1">
    <location>
        <begin position="1"/>
        <end position="20"/>
    </location>
</feature>
<feature type="region of interest" description="Disordered" evidence="1">
    <location>
        <begin position="100"/>
        <end position="125"/>
    </location>
</feature>
<dbReference type="InParanoid" id="A0A401H4D8"/>
<feature type="region of interest" description="Disordered" evidence="1">
    <location>
        <begin position="1"/>
        <end position="85"/>
    </location>
</feature>
<name>A0A401H4D8_9APHY</name>
<organism evidence="2 3">
    <name type="scientific">Sparassis crispa</name>
    <dbReference type="NCBI Taxonomy" id="139825"/>
    <lineage>
        <taxon>Eukaryota</taxon>
        <taxon>Fungi</taxon>
        <taxon>Dikarya</taxon>
        <taxon>Basidiomycota</taxon>
        <taxon>Agaricomycotina</taxon>
        <taxon>Agaricomycetes</taxon>
        <taxon>Polyporales</taxon>
        <taxon>Sparassidaceae</taxon>
        <taxon>Sparassis</taxon>
    </lineage>
</organism>
<protein>
    <submittedName>
        <fullName evidence="2">Uncharacterized protein</fullName>
    </submittedName>
</protein>
<dbReference type="GeneID" id="38786222"/>
<evidence type="ECO:0000313" key="3">
    <source>
        <dbReference type="Proteomes" id="UP000287166"/>
    </source>
</evidence>
<accession>A0A401H4D8</accession>
<proteinExistence type="predicted"/>
<keyword evidence="3" id="KW-1185">Reference proteome</keyword>
<dbReference type="Proteomes" id="UP000287166">
    <property type="component" value="Unassembled WGS sequence"/>
</dbReference>
<gene>
    <name evidence="2" type="ORF">SCP_1503130</name>
</gene>
<feature type="compositionally biased region" description="Pro residues" evidence="1">
    <location>
        <begin position="49"/>
        <end position="62"/>
    </location>
</feature>
<dbReference type="EMBL" id="BFAD01000015">
    <property type="protein sequence ID" value="GBE89305.1"/>
    <property type="molecule type" value="Genomic_DNA"/>
</dbReference>
<sequence length="215" mass="23233">MPQTRAAARQQQAPISSPAPIEGPAQERSSSAPAPSPFRIKIPARRARTPPPASSPLPAVPPRPRKRVRREPVAEPPLPEALSPFAAFNSDEDIPWMTQASANASSPTRPTLSHRSRESSPIQANNALSTPSTMLYWQRADELNQLFLSRSEIPTASATAHTSNVALPISATRTFVSPSPLLVFLRISLVDPSIAYIDDPMSYATLDVAEFVAIL</sequence>